<accession>A0A3M2W785</accession>
<dbReference type="Pfam" id="PF22262">
    <property type="entry name" value="DUF6950"/>
    <property type="match status" value="1"/>
</dbReference>
<evidence type="ECO:0000313" key="2">
    <source>
        <dbReference type="EMBL" id="RML47417.1"/>
    </source>
</evidence>
<dbReference type="InterPro" id="IPR053802">
    <property type="entry name" value="DUF6950"/>
</dbReference>
<dbReference type="Proteomes" id="UP000280292">
    <property type="component" value="Unassembled WGS sequence"/>
</dbReference>
<name>A0A3M2W785_PSESI</name>
<evidence type="ECO:0000313" key="3">
    <source>
        <dbReference type="Proteomes" id="UP000280292"/>
    </source>
</evidence>
<sequence>MRYRDWTTRLNDAIKAAQGRPFSWGEFDCCLFAADCAMAVCGLDPAKPYRGKYKTEAGAKQQLKRVSGSLEGAWDACFKRIELMFVQRGDVVLYDSPLGRSVAVYWANDYWSVAEDGVCRIECAPLVAWRIE</sequence>
<dbReference type="EMBL" id="RBNR01000023">
    <property type="protein sequence ID" value="RML47417.1"/>
    <property type="molecule type" value="Genomic_DNA"/>
</dbReference>
<comment type="caution">
    <text evidence="2">The sequence shown here is derived from an EMBL/GenBank/DDBJ whole genome shotgun (WGS) entry which is preliminary data.</text>
</comment>
<protein>
    <recommendedName>
        <fullName evidence="1">DUF6950 domain-containing protein</fullName>
    </recommendedName>
</protein>
<dbReference type="RefSeq" id="WP_024691710.1">
    <property type="nucleotide sequence ID" value="NZ_RBNR01000023.1"/>
</dbReference>
<reference evidence="2 3" key="1">
    <citation type="submission" date="2018-08" db="EMBL/GenBank/DDBJ databases">
        <title>Recombination of ecologically and evolutionarily significant loci maintains genetic cohesion in the Pseudomonas syringae species complex.</title>
        <authorList>
            <person name="Dillon M."/>
            <person name="Thakur S."/>
            <person name="Almeida R.N.D."/>
            <person name="Weir B.S."/>
            <person name="Guttman D.S."/>
        </authorList>
    </citation>
    <scope>NUCLEOTIDE SEQUENCE [LARGE SCALE GENOMIC DNA]</scope>
    <source>
        <strain evidence="2 3">ICMP 3883</strain>
    </source>
</reference>
<evidence type="ECO:0000259" key="1">
    <source>
        <dbReference type="Pfam" id="PF22262"/>
    </source>
</evidence>
<organism evidence="2 3">
    <name type="scientific">Pseudomonas syringae pv. ribicola</name>
    <dbReference type="NCBI Taxonomy" id="55398"/>
    <lineage>
        <taxon>Bacteria</taxon>
        <taxon>Pseudomonadati</taxon>
        <taxon>Pseudomonadota</taxon>
        <taxon>Gammaproteobacteria</taxon>
        <taxon>Pseudomonadales</taxon>
        <taxon>Pseudomonadaceae</taxon>
        <taxon>Pseudomonas</taxon>
    </lineage>
</organism>
<feature type="domain" description="DUF6950" evidence="1">
    <location>
        <begin position="1"/>
        <end position="131"/>
    </location>
</feature>
<dbReference type="AlphaFoldDB" id="A0A3M2W785"/>
<proteinExistence type="predicted"/>
<gene>
    <name evidence="2" type="ORF">ALQ95_03914</name>
</gene>